<name>G8BMV5_TETPH</name>
<evidence type="ECO:0000313" key="4">
    <source>
        <dbReference type="Proteomes" id="UP000005666"/>
    </source>
</evidence>
<dbReference type="GO" id="GO:0007015">
    <property type="term" value="P:actin filament organization"/>
    <property type="evidence" value="ECO:0007669"/>
    <property type="project" value="TreeGrafter"/>
</dbReference>
<dbReference type="EMBL" id="HE612856">
    <property type="protein sequence ID" value="CCE61233.1"/>
    <property type="molecule type" value="Genomic_DNA"/>
</dbReference>
<feature type="compositionally biased region" description="Acidic residues" evidence="1">
    <location>
        <begin position="345"/>
        <end position="358"/>
    </location>
</feature>
<dbReference type="OMA" id="FNETHEH"/>
<dbReference type="eggNOG" id="KOG2056">
    <property type="taxonomic scope" value="Eukaryota"/>
</dbReference>
<dbReference type="Gene3D" id="1.25.40.90">
    <property type="match status" value="1"/>
</dbReference>
<feature type="compositionally biased region" description="Low complexity" evidence="1">
    <location>
        <begin position="363"/>
        <end position="388"/>
    </location>
</feature>
<protein>
    <recommendedName>
        <fullName evidence="2">ENTH domain-containing protein</fullName>
    </recommendedName>
</protein>
<feature type="domain" description="ENTH" evidence="2">
    <location>
        <begin position="25"/>
        <end position="184"/>
    </location>
</feature>
<evidence type="ECO:0000256" key="1">
    <source>
        <dbReference type="SAM" id="MobiDB-lite"/>
    </source>
</evidence>
<feature type="region of interest" description="Disordered" evidence="1">
    <location>
        <begin position="248"/>
        <end position="318"/>
    </location>
</feature>
<evidence type="ECO:0000313" key="3">
    <source>
        <dbReference type="EMBL" id="CCE61233.1"/>
    </source>
</evidence>
<dbReference type="GO" id="GO:0005886">
    <property type="term" value="C:plasma membrane"/>
    <property type="evidence" value="ECO:0007669"/>
    <property type="project" value="TreeGrafter"/>
</dbReference>
<dbReference type="GO" id="GO:0005543">
    <property type="term" value="F:phospholipid binding"/>
    <property type="evidence" value="ECO:0007669"/>
    <property type="project" value="TreeGrafter"/>
</dbReference>
<dbReference type="STRING" id="1071381.G8BMV5"/>
<dbReference type="HOGENOM" id="CLU_053889_0_0_1"/>
<dbReference type="Pfam" id="PF01417">
    <property type="entry name" value="ENTH"/>
    <property type="match status" value="1"/>
</dbReference>
<dbReference type="KEGG" id="tpf:TPHA_0A01500"/>
<dbReference type="InterPro" id="IPR013809">
    <property type="entry name" value="ENTH"/>
</dbReference>
<dbReference type="GeneID" id="11532242"/>
<feature type="region of interest" description="Disordered" evidence="1">
    <location>
        <begin position="343"/>
        <end position="390"/>
    </location>
</feature>
<evidence type="ECO:0000259" key="2">
    <source>
        <dbReference type="PROSITE" id="PS50942"/>
    </source>
</evidence>
<accession>G8BMV5</accession>
<sequence length="407" mass="46490">MDSLSKKIQNLGIHDVRNAGRFMQNMLVQYEPYQIDIRRATNTDSWGPTTKHLEKVIRNKYQVPLFLMTEYILKRIIDHIAKKPKNLYEKARKEYVNYGAEWRVILKCLVVLEFLMLHVEDGEELNQILNCLSTHKQILFDKVLNYSIEFSNDGKMETHERSIKKKCEQVINLMDDRTYLDQQRIIKKKNEMKVSASGSTSSNYNYNGGSSIIGGGRGSYTASSTNQYGMSDYNANAMDSVEFEVPEDTFTGLDDSPDGSSSNTAGRARRLSYIEEQRKQRREKLREKIKQTESERKHSKEEHISTRSKPAQPEEIPDLLDMDFDSPVVGSTTTTSPAIVKNSIEVDDEDDEDDDEFGDFQTDNKLTDNTTTETTLNTTTTTTTSTTTPQKPNDLFADLFANSKSLI</sequence>
<reference evidence="3 4" key="1">
    <citation type="journal article" date="2011" name="Proc. Natl. Acad. Sci. U.S.A.">
        <title>Evolutionary erosion of yeast sex chromosomes by mating-type switching accidents.</title>
        <authorList>
            <person name="Gordon J.L."/>
            <person name="Armisen D."/>
            <person name="Proux-Wera E."/>
            <person name="Oheigeartaigh S.S."/>
            <person name="Byrne K.P."/>
            <person name="Wolfe K.H."/>
        </authorList>
    </citation>
    <scope>NUCLEOTIDE SEQUENCE [LARGE SCALE GENOMIC DNA]</scope>
    <source>
        <strain evidence="4">ATCC 24235 / CBS 4417 / NBRC 1672 / NRRL Y-8282 / UCD 70-5</strain>
    </source>
</reference>
<keyword evidence="4" id="KW-1185">Reference proteome</keyword>
<dbReference type="GO" id="GO:0005768">
    <property type="term" value="C:endosome"/>
    <property type="evidence" value="ECO:0007669"/>
    <property type="project" value="TreeGrafter"/>
</dbReference>
<dbReference type="PROSITE" id="PS50942">
    <property type="entry name" value="ENTH"/>
    <property type="match status" value="1"/>
</dbReference>
<dbReference type="Proteomes" id="UP000005666">
    <property type="component" value="Chromosome 1"/>
</dbReference>
<dbReference type="OrthoDB" id="4033880at2759"/>
<dbReference type="InterPro" id="IPR008942">
    <property type="entry name" value="ENTH_VHS"/>
</dbReference>
<dbReference type="GO" id="GO:0006897">
    <property type="term" value="P:endocytosis"/>
    <property type="evidence" value="ECO:0007669"/>
    <property type="project" value="TreeGrafter"/>
</dbReference>
<gene>
    <name evidence="3" type="primary">TPHA0A01500</name>
    <name evidence="3" type="ordered locus">TPHA_0A01500</name>
</gene>
<dbReference type="PANTHER" id="PTHR12276">
    <property type="entry name" value="EPSIN/ENT-RELATED"/>
    <property type="match status" value="1"/>
</dbReference>
<dbReference type="AlphaFoldDB" id="G8BMV5"/>
<dbReference type="SMART" id="SM00273">
    <property type="entry name" value="ENTH"/>
    <property type="match status" value="1"/>
</dbReference>
<feature type="compositionally biased region" description="Basic and acidic residues" evidence="1">
    <location>
        <begin position="272"/>
        <end position="305"/>
    </location>
</feature>
<proteinExistence type="predicted"/>
<dbReference type="RefSeq" id="XP_003683667.1">
    <property type="nucleotide sequence ID" value="XM_003683619.1"/>
</dbReference>
<dbReference type="PANTHER" id="PTHR12276:SF5">
    <property type="entry name" value="EPSIN-5"/>
    <property type="match status" value="1"/>
</dbReference>
<dbReference type="GO" id="GO:0030125">
    <property type="term" value="C:clathrin vesicle coat"/>
    <property type="evidence" value="ECO:0007669"/>
    <property type="project" value="TreeGrafter"/>
</dbReference>
<dbReference type="GO" id="GO:0030276">
    <property type="term" value="F:clathrin binding"/>
    <property type="evidence" value="ECO:0007669"/>
    <property type="project" value="TreeGrafter"/>
</dbReference>
<organism evidence="3 4">
    <name type="scientific">Tetrapisispora phaffii (strain ATCC 24235 / CBS 4417 / NBRC 1672 / NRRL Y-8282 / UCD 70-5)</name>
    <name type="common">Yeast</name>
    <name type="synonym">Fabospora phaffii</name>
    <dbReference type="NCBI Taxonomy" id="1071381"/>
    <lineage>
        <taxon>Eukaryota</taxon>
        <taxon>Fungi</taxon>
        <taxon>Dikarya</taxon>
        <taxon>Ascomycota</taxon>
        <taxon>Saccharomycotina</taxon>
        <taxon>Saccharomycetes</taxon>
        <taxon>Saccharomycetales</taxon>
        <taxon>Saccharomycetaceae</taxon>
        <taxon>Tetrapisispora</taxon>
    </lineage>
</organism>
<dbReference type="SUPFAM" id="SSF48464">
    <property type="entry name" value="ENTH/VHS domain"/>
    <property type="match status" value="1"/>
</dbReference>